<gene>
    <name evidence="3" type="ORF">L1F06_013230</name>
</gene>
<dbReference type="InterPro" id="IPR032623">
    <property type="entry name" value="FecR_N"/>
</dbReference>
<keyword evidence="4" id="KW-1185">Reference proteome</keyword>
<proteinExistence type="predicted"/>
<dbReference type="InterPro" id="IPR012373">
    <property type="entry name" value="Ferrdict_sens_TM"/>
</dbReference>
<dbReference type="Proteomes" id="UP001054897">
    <property type="component" value="Chromosome"/>
</dbReference>
<evidence type="ECO:0000259" key="2">
    <source>
        <dbReference type="Pfam" id="PF16220"/>
    </source>
</evidence>
<reference evidence="3" key="1">
    <citation type="submission" date="2022-06" db="EMBL/GenBank/DDBJ databases">
        <title>Complete genome of Pseudomonas hydrolytica DSWY01T.</title>
        <authorList>
            <person name="Jung J."/>
            <person name="Jeon C.O."/>
        </authorList>
    </citation>
    <scope>NUCLEOTIDE SEQUENCE</scope>
    <source>
        <strain evidence="3">DSWY01</strain>
    </source>
</reference>
<protein>
    <submittedName>
        <fullName evidence="3">FecR domain-containing protein</fullName>
    </submittedName>
</protein>
<accession>A0ABY5A1A9</accession>
<evidence type="ECO:0000313" key="3">
    <source>
        <dbReference type="EMBL" id="USR37658.1"/>
    </source>
</evidence>
<dbReference type="Pfam" id="PF04773">
    <property type="entry name" value="FecR"/>
    <property type="match status" value="1"/>
</dbReference>
<name>A0ABY5A1A9_9GAMM</name>
<dbReference type="PANTHER" id="PTHR30273">
    <property type="entry name" value="PERIPLASMIC SIGNAL SENSOR AND SIGMA FACTOR ACTIVATOR FECR-RELATED"/>
    <property type="match status" value="1"/>
</dbReference>
<dbReference type="InterPro" id="IPR006860">
    <property type="entry name" value="FecR"/>
</dbReference>
<dbReference type="GeneID" id="300081951"/>
<feature type="domain" description="FecR N-terminal" evidence="2">
    <location>
        <begin position="10"/>
        <end position="51"/>
    </location>
</feature>
<feature type="domain" description="FecR protein" evidence="1">
    <location>
        <begin position="119"/>
        <end position="209"/>
    </location>
</feature>
<dbReference type="Pfam" id="PF16220">
    <property type="entry name" value="DUF4880"/>
    <property type="match status" value="1"/>
</dbReference>
<dbReference type="PANTHER" id="PTHR30273:SF2">
    <property type="entry name" value="PROTEIN FECR"/>
    <property type="match status" value="1"/>
</dbReference>
<dbReference type="Gene3D" id="2.60.120.1440">
    <property type="match status" value="1"/>
</dbReference>
<dbReference type="EMBL" id="CP099397">
    <property type="protein sequence ID" value="USR37658.1"/>
    <property type="molecule type" value="Genomic_DNA"/>
</dbReference>
<dbReference type="RefSeq" id="WP_083237865.1">
    <property type="nucleotide sequence ID" value="NZ_CP099397.1"/>
</dbReference>
<sequence>MAEAHFQHLQQAADWYARLYNETADEAQQAAWRRWLAEDPAHLQAWGVVERVSARFTPFREAGRQEPAYNALQAPGNTHIGRRRVLLSIGVLAAGGLLGWRTLRDTPLADHLVALTAEHATSTGERRDLTLTDGSRAWLNTLSALDVDYGQDQRLLHLRAGEILLEASGDPRGPVRVTTRHGEVAGERATFGLCHQNDGLCLSVFAGTAEVTSTSGAKARVEQGMQLTVSPTGELGAPQQVEAARRSWTRGVYVAEGVSLSRFVEELGRHRHGYLGCSPEVATLRVVGSFPLADTEQALDMLPQVLPVRIRRIMPWWVIIEAQA</sequence>
<evidence type="ECO:0000313" key="4">
    <source>
        <dbReference type="Proteomes" id="UP001054897"/>
    </source>
</evidence>
<organism evidence="3 4">
    <name type="scientific">Ectopseudomonas hydrolytica</name>
    <dbReference type="NCBI Taxonomy" id="2493633"/>
    <lineage>
        <taxon>Bacteria</taxon>
        <taxon>Pseudomonadati</taxon>
        <taxon>Pseudomonadota</taxon>
        <taxon>Gammaproteobacteria</taxon>
        <taxon>Pseudomonadales</taxon>
        <taxon>Pseudomonadaceae</taxon>
        <taxon>Ectopseudomonas</taxon>
    </lineage>
</organism>
<evidence type="ECO:0000259" key="1">
    <source>
        <dbReference type="Pfam" id="PF04773"/>
    </source>
</evidence>
<dbReference type="PIRSF" id="PIRSF018266">
    <property type="entry name" value="FecR"/>
    <property type="match status" value="1"/>
</dbReference>